<keyword evidence="1 4" id="KW-0732">Signal</keyword>
<dbReference type="InterPro" id="IPR009009">
    <property type="entry name" value="RlpA-like_DPBB"/>
</dbReference>
<evidence type="ECO:0000313" key="8">
    <source>
        <dbReference type="EMBL" id="AFU70424.1"/>
    </source>
</evidence>
<dbReference type="STRING" id="313595.P700755_003850"/>
<feature type="compositionally biased region" description="Low complexity" evidence="6">
    <location>
        <begin position="121"/>
        <end position="140"/>
    </location>
</feature>
<reference evidence="8" key="1">
    <citation type="submission" date="2006-03" db="EMBL/GenBank/DDBJ databases">
        <authorList>
            <person name="Bowman J."/>
            <person name="Ferriera S."/>
            <person name="Johnson J."/>
            <person name="Kravitz S."/>
            <person name="Halpern A."/>
            <person name="Remington K."/>
            <person name="Beeson K."/>
            <person name="Tran B."/>
            <person name="Rogers Y.-H."/>
            <person name="Friedman R."/>
            <person name="Venter J.C."/>
        </authorList>
    </citation>
    <scope>NUCLEOTIDE SEQUENCE [LARGE SCALE GENOMIC DNA]</scope>
    <source>
        <strain evidence="8">ATCC 700755</strain>
    </source>
</reference>
<dbReference type="RefSeq" id="WP_015025958.1">
    <property type="nucleotide sequence ID" value="NC_018721.1"/>
</dbReference>
<dbReference type="Pfam" id="PF03330">
    <property type="entry name" value="DPBB_1"/>
    <property type="match status" value="1"/>
</dbReference>
<dbReference type="PANTHER" id="PTHR34183">
    <property type="entry name" value="ENDOLYTIC PEPTIDOGLYCAN TRANSGLYCOSYLASE RLPA"/>
    <property type="match status" value="1"/>
</dbReference>
<dbReference type="AlphaFoldDB" id="K4IJ96"/>
<protein>
    <recommendedName>
        <fullName evidence="4">Probable endolytic peptidoglycan transglycosylase RlpA</fullName>
        <ecNumber evidence="4">4.2.2.-</ecNumber>
    </recommendedName>
</protein>
<name>K4IJ96_PSYTT</name>
<keyword evidence="3 4" id="KW-0961">Cell wall biogenesis/degradation</keyword>
<organism evidence="8 9">
    <name type="scientific">Psychroflexus torquis (strain ATCC 700755 / CIP 106069 / ACAM 623)</name>
    <dbReference type="NCBI Taxonomy" id="313595"/>
    <lineage>
        <taxon>Bacteria</taxon>
        <taxon>Pseudomonadati</taxon>
        <taxon>Bacteroidota</taxon>
        <taxon>Flavobacteriia</taxon>
        <taxon>Flavobacteriales</taxon>
        <taxon>Flavobacteriaceae</taxon>
        <taxon>Psychroflexus</taxon>
    </lineage>
</organism>
<dbReference type="Gene3D" id="2.40.40.10">
    <property type="entry name" value="RlpA-like domain"/>
    <property type="match status" value="1"/>
</dbReference>
<reference evidence="8" key="2">
    <citation type="submission" date="2012-09" db="EMBL/GenBank/DDBJ databases">
        <title>The complete sequence of Psychroflexus torquis an extreme psychrophile from sea-ice that is stimulated by light.</title>
        <authorList>
            <person name="Feng S."/>
            <person name="Powell S.M."/>
            <person name="Bowman J.P."/>
        </authorList>
    </citation>
    <scope>NUCLEOTIDE SEQUENCE [LARGE SCALE GENOMIC DNA]</scope>
    <source>
        <strain evidence="8">ATCC 700755</strain>
    </source>
</reference>
<dbReference type="Proteomes" id="UP000008514">
    <property type="component" value="Chromosome"/>
</dbReference>
<dbReference type="HOGENOM" id="CLU_042923_3_4_10"/>
<dbReference type="InterPro" id="IPR036908">
    <property type="entry name" value="RlpA-like_sf"/>
</dbReference>
<dbReference type="EC" id="4.2.2.-" evidence="4"/>
<dbReference type="eggNOG" id="COG0797">
    <property type="taxonomic scope" value="Bacteria"/>
</dbReference>
<dbReference type="OrthoDB" id="9779128at2"/>
<dbReference type="InterPro" id="IPR036680">
    <property type="entry name" value="SPOR-like_sf"/>
</dbReference>
<evidence type="ECO:0000256" key="5">
    <source>
        <dbReference type="RuleBase" id="RU003495"/>
    </source>
</evidence>
<feature type="chain" id="PRO_5009992115" description="Probable endolytic peptidoglycan transglycosylase RlpA" evidence="4">
    <location>
        <begin position="19"/>
        <end position="253"/>
    </location>
</feature>
<comment type="similarity">
    <text evidence="4 5">Belongs to the RlpA family.</text>
</comment>
<dbReference type="InterPro" id="IPR007730">
    <property type="entry name" value="SPOR-like_dom"/>
</dbReference>
<dbReference type="PANTHER" id="PTHR34183:SF8">
    <property type="entry name" value="ENDOLYTIC PEPTIDOGLYCAN TRANSGLYCOSYLASE RLPA-RELATED"/>
    <property type="match status" value="1"/>
</dbReference>
<dbReference type="GO" id="GO:0000270">
    <property type="term" value="P:peptidoglycan metabolic process"/>
    <property type="evidence" value="ECO:0007669"/>
    <property type="project" value="UniProtKB-UniRule"/>
</dbReference>
<dbReference type="GO" id="GO:0071555">
    <property type="term" value="P:cell wall organization"/>
    <property type="evidence" value="ECO:0007669"/>
    <property type="project" value="UniProtKB-KW"/>
</dbReference>
<dbReference type="KEGG" id="ptq:P700755_003850"/>
<dbReference type="InterPro" id="IPR012997">
    <property type="entry name" value="RplA"/>
</dbReference>
<evidence type="ECO:0000256" key="6">
    <source>
        <dbReference type="SAM" id="MobiDB-lite"/>
    </source>
</evidence>
<evidence type="ECO:0000256" key="4">
    <source>
        <dbReference type="HAMAP-Rule" id="MF_02071"/>
    </source>
</evidence>
<sequence precursor="true">MKFYVFCFLFWLSSIAFAQTQTGKASFYADKFEGKQTASGEIYKHNLPTAAHRKLAFGSKVKVTNLQNYKTAMVTINDRGPFIRGRIIDLSRSVAQTLDILDNGVTEVKIEVLKNQDVNVTSASTSTSPSTPQTPIAKPTTNKDKTNNNSQMQSIETFEEKEFYEINIDEITPDFFGVQIASFQDTDNLLRMVNRLKVNYNSKVLVQVKTVSGSRVYTLILGQYKSRKAAENFQSRMLNKYPDSFIVDMTIKD</sequence>
<evidence type="ECO:0000313" key="9">
    <source>
        <dbReference type="Proteomes" id="UP000008514"/>
    </source>
</evidence>
<evidence type="ECO:0000256" key="1">
    <source>
        <dbReference type="ARBA" id="ARBA00022729"/>
    </source>
</evidence>
<accession>K4IJ96</accession>
<dbReference type="SUPFAM" id="SSF110997">
    <property type="entry name" value="Sporulation related repeat"/>
    <property type="match status" value="1"/>
</dbReference>
<dbReference type="GO" id="GO:0008932">
    <property type="term" value="F:lytic endotransglycosylase activity"/>
    <property type="evidence" value="ECO:0007669"/>
    <property type="project" value="UniProtKB-UniRule"/>
</dbReference>
<dbReference type="Gene3D" id="3.30.70.1070">
    <property type="entry name" value="Sporulation related repeat"/>
    <property type="match status" value="1"/>
</dbReference>
<feature type="region of interest" description="Disordered" evidence="6">
    <location>
        <begin position="120"/>
        <end position="150"/>
    </location>
</feature>
<feature type="domain" description="SPOR" evidence="7">
    <location>
        <begin position="170"/>
        <end position="253"/>
    </location>
</feature>
<dbReference type="Pfam" id="PF05036">
    <property type="entry name" value="SPOR"/>
    <property type="match status" value="1"/>
</dbReference>
<dbReference type="CDD" id="cd22268">
    <property type="entry name" value="DPBB_RlpA-like"/>
    <property type="match status" value="1"/>
</dbReference>
<dbReference type="EMBL" id="CP003879">
    <property type="protein sequence ID" value="AFU70424.1"/>
    <property type="molecule type" value="Genomic_DNA"/>
</dbReference>
<dbReference type="HAMAP" id="MF_02071">
    <property type="entry name" value="RlpA"/>
    <property type="match status" value="1"/>
</dbReference>
<keyword evidence="8" id="KW-0449">Lipoprotein</keyword>
<proteinExistence type="inferred from homology"/>
<comment type="function">
    <text evidence="4">Lytic transglycosylase with a strong preference for naked glycan strands that lack stem peptides.</text>
</comment>
<dbReference type="PROSITE" id="PS51724">
    <property type="entry name" value="SPOR"/>
    <property type="match status" value="1"/>
</dbReference>
<dbReference type="SUPFAM" id="SSF50685">
    <property type="entry name" value="Barwin-like endoglucanases"/>
    <property type="match status" value="1"/>
</dbReference>
<keyword evidence="9" id="KW-1185">Reference proteome</keyword>
<dbReference type="GO" id="GO:0042834">
    <property type="term" value="F:peptidoglycan binding"/>
    <property type="evidence" value="ECO:0007669"/>
    <property type="project" value="InterPro"/>
</dbReference>
<dbReference type="NCBIfam" id="TIGR00413">
    <property type="entry name" value="rlpA"/>
    <property type="match status" value="1"/>
</dbReference>
<keyword evidence="2 4" id="KW-0456">Lyase</keyword>
<gene>
    <name evidence="4" type="primary">rlpA</name>
    <name evidence="8" type="ordered locus">P700755_003850</name>
</gene>
<evidence type="ECO:0000256" key="3">
    <source>
        <dbReference type="ARBA" id="ARBA00023316"/>
    </source>
</evidence>
<evidence type="ECO:0000259" key="7">
    <source>
        <dbReference type="PROSITE" id="PS51724"/>
    </source>
</evidence>
<dbReference type="InterPro" id="IPR034718">
    <property type="entry name" value="RlpA"/>
</dbReference>
<evidence type="ECO:0000256" key="2">
    <source>
        <dbReference type="ARBA" id="ARBA00023239"/>
    </source>
</evidence>
<feature type="signal peptide" evidence="4">
    <location>
        <begin position="1"/>
        <end position="18"/>
    </location>
</feature>